<protein>
    <submittedName>
        <fullName evidence="1">Uncharacterized protein</fullName>
    </submittedName>
</protein>
<accession>A0ABS4SK55</accession>
<dbReference type="Proteomes" id="UP000781958">
    <property type="component" value="Unassembled WGS sequence"/>
</dbReference>
<dbReference type="EMBL" id="JAGINP010000008">
    <property type="protein sequence ID" value="MBP2292929.1"/>
    <property type="molecule type" value="Genomic_DNA"/>
</dbReference>
<reference evidence="1 2" key="1">
    <citation type="submission" date="2021-03" db="EMBL/GenBank/DDBJ databases">
        <title>Genomic Encyclopedia of Type Strains, Phase III (KMG-III): the genomes of soil and plant-associated and newly described type strains.</title>
        <authorList>
            <person name="Whitman W."/>
        </authorList>
    </citation>
    <scope>NUCLEOTIDE SEQUENCE [LARGE SCALE GENOMIC DNA]</scope>
    <source>
        <strain evidence="1 2">IMMIB AFH-6</strain>
    </source>
</reference>
<evidence type="ECO:0000313" key="2">
    <source>
        <dbReference type="Proteomes" id="UP000781958"/>
    </source>
</evidence>
<comment type="caution">
    <text evidence="1">The sequence shown here is derived from an EMBL/GenBank/DDBJ whole genome shotgun (WGS) entry which is preliminary data.</text>
</comment>
<evidence type="ECO:0000313" key="1">
    <source>
        <dbReference type="EMBL" id="MBP2292929.1"/>
    </source>
</evidence>
<gene>
    <name evidence="1" type="ORF">J2851_002710</name>
</gene>
<sequence>MTSNHSLARILVTGGFALASLLAAAVGTAV</sequence>
<keyword evidence="2" id="KW-1185">Reference proteome</keyword>
<organism evidence="1 2">
    <name type="scientific">Azospirillum rugosum</name>
    <dbReference type="NCBI Taxonomy" id="416170"/>
    <lineage>
        <taxon>Bacteria</taxon>
        <taxon>Pseudomonadati</taxon>
        <taxon>Pseudomonadota</taxon>
        <taxon>Alphaproteobacteria</taxon>
        <taxon>Rhodospirillales</taxon>
        <taxon>Azospirillaceae</taxon>
        <taxon>Azospirillum</taxon>
    </lineage>
</organism>
<proteinExistence type="predicted"/>
<name>A0ABS4SK55_9PROT</name>